<keyword evidence="1" id="KW-1133">Transmembrane helix</keyword>
<gene>
    <name evidence="2" type="ORF">B0H67DRAFT_306169</name>
</gene>
<keyword evidence="3" id="KW-1185">Reference proteome</keyword>
<keyword evidence="1" id="KW-0812">Transmembrane</keyword>
<organism evidence="2 3">
    <name type="scientific">Lasiosphaeris hirsuta</name>
    <dbReference type="NCBI Taxonomy" id="260670"/>
    <lineage>
        <taxon>Eukaryota</taxon>
        <taxon>Fungi</taxon>
        <taxon>Dikarya</taxon>
        <taxon>Ascomycota</taxon>
        <taxon>Pezizomycotina</taxon>
        <taxon>Sordariomycetes</taxon>
        <taxon>Sordariomycetidae</taxon>
        <taxon>Sordariales</taxon>
        <taxon>Lasiosphaeriaceae</taxon>
        <taxon>Lasiosphaeris</taxon>
    </lineage>
</organism>
<keyword evidence="1" id="KW-0472">Membrane</keyword>
<evidence type="ECO:0000313" key="3">
    <source>
        <dbReference type="Proteomes" id="UP001172102"/>
    </source>
</evidence>
<evidence type="ECO:0000313" key="2">
    <source>
        <dbReference type="EMBL" id="KAK0712098.1"/>
    </source>
</evidence>
<dbReference type="AlphaFoldDB" id="A0AA40DUA6"/>
<accession>A0AA40DUA6</accession>
<evidence type="ECO:0000256" key="1">
    <source>
        <dbReference type="SAM" id="Phobius"/>
    </source>
</evidence>
<reference evidence="2" key="1">
    <citation type="submission" date="2023-06" db="EMBL/GenBank/DDBJ databases">
        <title>Genome-scale phylogeny and comparative genomics of the fungal order Sordariales.</title>
        <authorList>
            <consortium name="Lawrence Berkeley National Laboratory"/>
            <person name="Hensen N."/>
            <person name="Bonometti L."/>
            <person name="Westerberg I."/>
            <person name="Brannstrom I.O."/>
            <person name="Guillou S."/>
            <person name="Cros-Aarteil S."/>
            <person name="Calhoun S."/>
            <person name="Haridas S."/>
            <person name="Kuo A."/>
            <person name="Mondo S."/>
            <person name="Pangilinan J."/>
            <person name="Riley R."/>
            <person name="Labutti K."/>
            <person name="Andreopoulos B."/>
            <person name="Lipzen A."/>
            <person name="Chen C."/>
            <person name="Yanf M."/>
            <person name="Daum C."/>
            <person name="Ng V."/>
            <person name="Clum A."/>
            <person name="Steindorff A."/>
            <person name="Ohm R."/>
            <person name="Martin F."/>
            <person name="Silar P."/>
            <person name="Natvig D."/>
            <person name="Lalanne C."/>
            <person name="Gautier V."/>
            <person name="Ament-Velasquez S.L."/>
            <person name="Kruys A."/>
            <person name="Hutchinson M.I."/>
            <person name="Powell A.J."/>
            <person name="Barry K."/>
            <person name="Miller A.N."/>
            <person name="Grigoriev I.V."/>
            <person name="Debuchy R."/>
            <person name="Gladieux P."/>
            <person name="Thoren M.H."/>
            <person name="Johannesson H."/>
        </authorList>
    </citation>
    <scope>NUCLEOTIDE SEQUENCE</scope>
    <source>
        <strain evidence="2">SMH4607-1</strain>
    </source>
</reference>
<name>A0AA40DUA6_9PEZI</name>
<protein>
    <submittedName>
        <fullName evidence="2">Uncharacterized protein</fullName>
    </submittedName>
</protein>
<feature type="transmembrane region" description="Helical" evidence="1">
    <location>
        <begin position="28"/>
        <end position="46"/>
    </location>
</feature>
<dbReference type="EMBL" id="JAUKUA010000005">
    <property type="protein sequence ID" value="KAK0712098.1"/>
    <property type="molecule type" value="Genomic_DNA"/>
</dbReference>
<sequence length="91" mass="10041">MWRCGDVARVTQRIVLPQDWLFVHGTELRGMIVATVLVIVAALAIDLSFGEIVVGVFIPVVITGAEALITSLQLEKRHHPGKALENTKYTF</sequence>
<feature type="transmembrane region" description="Helical" evidence="1">
    <location>
        <begin position="52"/>
        <end position="72"/>
    </location>
</feature>
<comment type="caution">
    <text evidence="2">The sequence shown here is derived from an EMBL/GenBank/DDBJ whole genome shotgun (WGS) entry which is preliminary data.</text>
</comment>
<dbReference type="Proteomes" id="UP001172102">
    <property type="component" value="Unassembled WGS sequence"/>
</dbReference>
<proteinExistence type="predicted"/>